<name>A0ABD4VXD0_BACFG</name>
<evidence type="ECO:0000256" key="1">
    <source>
        <dbReference type="SAM" id="SignalP"/>
    </source>
</evidence>
<proteinExistence type="predicted"/>
<accession>A0ABD4VXD0</accession>
<evidence type="ECO:0000313" key="2">
    <source>
        <dbReference type="EMBL" id="MCZ2656061.1"/>
    </source>
</evidence>
<gene>
    <name evidence="2" type="ORF">O1422_18050</name>
</gene>
<dbReference type="AlphaFoldDB" id="A0ABD4VXD0"/>
<reference evidence="2" key="1">
    <citation type="submission" date="2022-12" db="EMBL/GenBank/DDBJ databases">
        <title>Development of a Multilocus Sequence Typing Scheme for Bacteroides fragilis Based on Whole Genome Sequencing Data and Clinical Application.</title>
        <authorList>
            <person name="Nielsen F.D."/>
            <person name="Justesen U.S."/>
        </authorList>
    </citation>
    <scope>NUCLEOTIDE SEQUENCE</scope>
    <source>
        <strain evidence="2">BF_BC_ODE_DK_2015_2</strain>
    </source>
</reference>
<dbReference type="RefSeq" id="WP_269098560.1">
    <property type="nucleotide sequence ID" value="NZ_JAPUAC010000017.1"/>
</dbReference>
<dbReference type="PROSITE" id="PS51257">
    <property type="entry name" value="PROKAR_LIPOPROTEIN"/>
    <property type="match status" value="1"/>
</dbReference>
<comment type="caution">
    <text evidence="2">The sequence shown here is derived from an EMBL/GenBank/DDBJ whole genome shotgun (WGS) entry which is preliminary data.</text>
</comment>
<dbReference type="EMBL" id="JAPUAC010000017">
    <property type="protein sequence ID" value="MCZ2656061.1"/>
    <property type="molecule type" value="Genomic_DNA"/>
</dbReference>
<protein>
    <recommendedName>
        <fullName evidence="4">Lipoprotein</fullName>
    </recommendedName>
</protein>
<dbReference type="Proteomes" id="UP001075704">
    <property type="component" value="Unassembled WGS sequence"/>
</dbReference>
<organism evidence="2 3">
    <name type="scientific">Bacteroides fragilis</name>
    <dbReference type="NCBI Taxonomy" id="817"/>
    <lineage>
        <taxon>Bacteria</taxon>
        <taxon>Pseudomonadati</taxon>
        <taxon>Bacteroidota</taxon>
        <taxon>Bacteroidia</taxon>
        <taxon>Bacteroidales</taxon>
        <taxon>Bacteroidaceae</taxon>
        <taxon>Bacteroides</taxon>
    </lineage>
</organism>
<sequence>MKRNYLLLMLALIMFISCQNQEKTAQRNVKEYLVEKMGEKYQLQADKFSKLYIISPKVEGNIPKANPEDSEELLAWMNLRSSKLRLLIHGCTPEVFSYIVDNDKKLNEFNTGGKEYAMLCFLKCKDKYMNEEEVGFCAVLDSVYNVSEMYKIHDINKIRDIMAK</sequence>
<evidence type="ECO:0000313" key="3">
    <source>
        <dbReference type="Proteomes" id="UP001075704"/>
    </source>
</evidence>
<feature type="chain" id="PRO_5044762571" description="Lipoprotein" evidence="1">
    <location>
        <begin position="21"/>
        <end position="164"/>
    </location>
</feature>
<evidence type="ECO:0008006" key="4">
    <source>
        <dbReference type="Google" id="ProtNLM"/>
    </source>
</evidence>
<keyword evidence="1" id="KW-0732">Signal</keyword>
<feature type="signal peptide" evidence="1">
    <location>
        <begin position="1"/>
        <end position="20"/>
    </location>
</feature>